<dbReference type="Gene3D" id="3.30.530.20">
    <property type="match status" value="1"/>
</dbReference>
<evidence type="ECO:0000313" key="1">
    <source>
        <dbReference type="EMBL" id="TCP60743.1"/>
    </source>
</evidence>
<gene>
    <name evidence="1" type="ORF">EV663_108104</name>
</gene>
<organism evidence="1 2">
    <name type="scientific">Rhodovulum bhavnagarense</name>
    <dbReference type="NCBI Taxonomy" id="992286"/>
    <lineage>
        <taxon>Bacteria</taxon>
        <taxon>Pseudomonadati</taxon>
        <taxon>Pseudomonadota</taxon>
        <taxon>Alphaproteobacteria</taxon>
        <taxon>Rhodobacterales</taxon>
        <taxon>Paracoccaceae</taxon>
        <taxon>Rhodovulum</taxon>
    </lineage>
</organism>
<dbReference type="EMBL" id="SLXU01000008">
    <property type="protein sequence ID" value="TCP60743.1"/>
    <property type="molecule type" value="Genomic_DNA"/>
</dbReference>
<dbReference type="InterPro" id="IPR019587">
    <property type="entry name" value="Polyketide_cyclase/dehydratase"/>
</dbReference>
<keyword evidence="2" id="KW-1185">Reference proteome</keyword>
<protein>
    <submittedName>
        <fullName evidence="1">Polyketide cyclase/dehydrase/lipid transport protein</fullName>
    </submittedName>
</protein>
<name>A0A4R2RD55_9RHOB</name>
<dbReference type="RefSeq" id="WP_132951625.1">
    <property type="nucleotide sequence ID" value="NZ_SLXU01000008.1"/>
</dbReference>
<evidence type="ECO:0000313" key="2">
    <source>
        <dbReference type="Proteomes" id="UP000295050"/>
    </source>
</evidence>
<dbReference type="CDD" id="cd07812">
    <property type="entry name" value="SRPBCC"/>
    <property type="match status" value="1"/>
</dbReference>
<dbReference type="SUPFAM" id="SSF55961">
    <property type="entry name" value="Bet v1-like"/>
    <property type="match status" value="1"/>
</dbReference>
<dbReference type="OrthoDB" id="7860307at2"/>
<proteinExistence type="predicted"/>
<comment type="caution">
    <text evidence="1">The sequence shown here is derived from an EMBL/GenBank/DDBJ whole genome shotgun (WGS) entry which is preliminary data.</text>
</comment>
<dbReference type="AlphaFoldDB" id="A0A4R2RD55"/>
<sequence>MKFSARDDIGAPIEEVFAALTDFQAMERAVLRRGAQVQRTDTLAMPGPGMSWEARFSFRGKDRVLTTELVQLNPPEVIGLKSQVGGLHGLTGVELVPLAPRQTRLVVALELTPHSMSGRIFLQTLRLARAKLKQRFAAAVHRFGREIEAGNLRK</sequence>
<dbReference type="Proteomes" id="UP000295050">
    <property type="component" value="Unassembled WGS sequence"/>
</dbReference>
<dbReference type="InterPro" id="IPR023393">
    <property type="entry name" value="START-like_dom_sf"/>
</dbReference>
<dbReference type="Pfam" id="PF10604">
    <property type="entry name" value="Polyketide_cyc2"/>
    <property type="match status" value="1"/>
</dbReference>
<accession>A0A4R2RD55</accession>
<reference evidence="1 2" key="1">
    <citation type="submission" date="2019-03" db="EMBL/GenBank/DDBJ databases">
        <title>Genomic Encyclopedia of Type Strains, Phase IV (KMG-IV): sequencing the most valuable type-strain genomes for metagenomic binning, comparative biology and taxonomic classification.</title>
        <authorList>
            <person name="Goeker M."/>
        </authorList>
    </citation>
    <scope>NUCLEOTIDE SEQUENCE [LARGE SCALE GENOMIC DNA]</scope>
    <source>
        <strain evidence="1 2">DSM 24766</strain>
    </source>
</reference>